<protein>
    <submittedName>
        <fullName evidence="2">Uncharacterized protein</fullName>
    </submittedName>
</protein>
<feature type="transmembrane region" description="Helical" evidence="1">
    <location>
        <begin position="1013"/>
        <end position="1033"/>
    </location>
</feature>
<feature type="transmembrane region" description="Helical" evidence="1">
    <location>
        <begin position="938"/>
        <end position="958"/>
    </location>
</feature>
<keyword evidence="1" id="KW-1133">Transmembrane helix</keyword>
<gene>
    <name evidence="2" type="ORF">GTHE00462_LOCUS14896</name>
</gene>
<feature type="transmembrane region" description="Helical" evidence="1">
    <location>
        <begin position="1064"/>
        <end position="1087"/>
    </location>
</feature>
<organism evidence="2">
    <name type="scientific">Guillardia theta</name>
    <name type="common">Cryptophyte</name>
    <name type="synonym">Cryptomonas phi</name>
    <dbReference type="NCBI Taxonomy" id="55529"/>
    <lineage>
        <taxon>Eukaryota</taxon>
        <taxon>Cryptophyceae</taxon>
        <taxon>Pyrenomonadales</taxon>
        <taxon>Geminigeraceae</taxon>
        <taxon>Guillardia</taxon>
    </lineage>
</organism>
<accession>A0A7S4KLU1</accession>
<evidence type="ECO:0000313" key="2">
    <source>
        <dbReference type="EMBL" id="CAE2298999.1"/>
    </source>
</evidence>
<feature type="transmembrane region" description="Helical" evidence="1">
    <location>
        <begin position="296"/>
        <end position="316"/>
    </location>
</feature>
<feature type="transmembrane region" description="Helical" evidence="1">
    <location>
        <begin position="417"/>
        <end position="437"/>
    </location>
</feature>
<feature type="transmembrane region" description="Helical" evidence="1">
    <location>
        <begin position="391"/>
        <end position="411"/>
    </location>
</feature>
<keyword evidence="1" id="KW-0472">Membrane</keyword>
<name>A0A7S4KLU1_GUITH</name>
<dbReference type="EMBL" id="HBKN01018884">
    <property type="protein sequence ID" value="CAE2298999.1"/>
    <property type="molecule type" value="Transcribed_RNA"/>
</dbReference>
<proteinExistence type="predicted"/>
<feature type="transmembrane region" description="Helical" evidence="1">
    <location>
        <begin position="110"/>
        <end position="136"/>
    </location>
</feature>
<feature type="transmembrane region" description="Helical" evidence="1">
    <location>
        <begin position="822"/>
        <end position="842"/>
    </location>
</feature>
<reference evidence="2" key="1">
    <citation type="submission" date="2021-01" db="EMBL/GenBank/DDBJ databases">
        <authorList>
            <person name="Corre E."/>
            <person name="Pelletier E."/>
            <person name="Niang G."/>
            <person name="Scheremetjew M."/>
            <person name="Finn R."/>
            <person name="Kale V."/>
            <person name="Holt S."/>
            <person name="Cochrane G."/>
            <person name="Meng A."/>
            <person name="Brown T."/>
            <person name="Cohen L."/>
        </authorList>
    </citation>
    <scope>NUCLEOTIDE SEQUENCE</scope>
    <source>
        <strain evidence="2">CCMP 2712</strain>
    </source>
</reference>
<keyword evidence="1" id="KW-0812">Transmembrane</keyword>
<feature type="transmembrane region" description="Helical" evidence="1">
    <location>
        <begin position="979"/>
        <end position="1001"/>
    </location>
</feature>
<evidence type="ECO:0000256" key="1">
    <source>
        <dbReference type="SAM" id="Phobius"/>
    </source>
</evidence>
<feature type="transmembrane region" description="Helical" evidence="1">
    <location>
        <begin position="1094"/>
        <end position="1116"/>
    </location>
</feature>
<sequence length="1412" mass="160159">MRAHFLYMQDSRLHPCNEHGLAQQIPNASNGPLLANGDGASAGPPGLSFAHESREWLSFIRTSLLQTFYGIYFRSTTRAGNFLGKNSLMIFLGSSVDPWIRYQVLPVPSLLMSSLCFIASVCFLLAMVGNTLYMMYHLSEVGKTNHRHFRLSIEESLKYGTSGVIDGVTFGLVHDSCVVSLQGAFRKAAGSSIYLSYPEPVEANGLYIVHNGTYPTKFLLEASEDLQTWSVYGASSKRFTCTGFFLLDWVYRPDIAHDYTRESSFASDVCLQLRQEGDDSNCDGLIFISNGWRWTMLFPIVGNMLIIGALICWIYVSVKTEYASVMKYPLLIFLILCAAESLSFAIIWCTLPTLSGVTQPENSMYAWVLFVLYLLLAGAVNVMYEKYFLSICIIFEILFFISGYVNLWYVYGNSVPVSEYFLASVYFVLIAGFSAVIHAKGAKRLHFANKRFEGFRTRMRQMVVDTLGDTNASSVLDSIDKKLELLRSGRRNTVIQDSPSAMDLGSMRFDLAATMADFASDAVVSQGPKDSHVACLDQLFIQAEMLKPFLNVKVLELAIRNEGMLKSTSGEWLSAQELQSDPEICSRVKWTEIKSVPRIVSKSFCSLEGDCSRLTDICRERIVFEDLKAIRKCLLHIIQDPQIVVMSGKNSMKDCLTSTHEYHVGIVLSVRLAMPQTHSLGISRHACEVQLMLRKFAESQDSTSHEDYVAYRNAFDSQKTRVFFDFKKTLSYCGKAHKYASRGPTSSVASETRNADVSHPLLEESEHWVERFCRSRACHAGNVVSSQLSVIHEAIARASYSSCFFTSTPIAAALCKPVFQMLFCLIGLVYFIQVGFIVYGYMHSALFEYKDFVFTVKQFDGAPLNEGNFTLSSFGLLRRGCRVASASRIVQTSQVSAAISMKSSMVADGWYYELPAGTKSSDIPISFRLEGSQDGRSWSLAGASSFITGEAGWVALSARPNGNLRNKWGYQYNYIPPTIWLVSWLFSYFLSGVLYWIAALSSVLHLSVYVKHIGGMGYLFDVILTLLPIPWLVEQGNSDAAIDFFLRGTCWIMIGYFIRFAEAYWVIVSAFVGMYFMGVEMIIMFLIHEDSRNFWFQFLTSSFIQFGSVMFLFGVLSIGARWRFLLKAEELIRGDRDSYMHCWERLYEDESNVVHMDNLQAIADAVSSKERIRQRVPVDIEQAWKDVGFHVPCRRNDVITRIHSLLHPARPQFEDVECLDQLLAQAEGLDSSMRFLCQRWAAATNGCFPMQGKTFMRWTEVLEKRMTDQVQWAKIKRPLRIIEKTLRSYRHDPSYLCDICRQCIVFETMEDLVRCVQQVISDEDVVVERIKNRFVALNRGSKHTLQKETYNSLHSTGYRDVMVNIRVVSDRAKQLGLSWHICELQLLLLDYAKIKSELGHSRYIQWRNTRGE</sequence>
<feature type="transmembrane region" description="Helical" evidence="1">
    <location>
        <begin position="364"/>
        <end position="384"/>
    </location>
</feature>
<feature type="transmembrane region" description="Helical" evidence="1">
    <location>
        <begin position="1040"/>
        <end position="1058"/>
    </location>
</feature>
<feature type="transmembrane region" description="Helical" evidence="1">
    <location>
        <begin position="328"/>
        <end position="348"/>
    </location>
</feature>